<feature type="compositionally biased region" description="Polar residues" evidence="1">
    <location>
        <begin position="342"/>
        <end position="351"/>
    </location>
</feature>
<name>A0AAD2DCH3_EUPCR</name>
<keyword evidence="3" id="KW-1185">Reference proteome</keyword>
<protein>
    <submittedName>
        <fullName evidence="2">Uncharacterized protein</fullName>
    </submittedName>
</protein>
<sequence>MNGQISSIVSTAAILYAEEREPDQGEIKFCNNAQRIENGRYCYNVNRQRLNKFREFFKNKVIQSQEKSKRFTIAKVSGRNKLPQLNQSHEDFDDKLNAYKDNTLAQRFVEFEKSRERSFTKPNKRSKKTSDSLRSLKTVTRTPKNPLPYQNIYRKTPKLPKNCQKYIQKVKDLHFYPKSNLNNQNSLQKTLKSSNNFEESSLKTSNSSKNLIVTLQNPPLRNSRNKGTSKVRAVTTGDNQMTKARCNDVLKRVFEFRNTQLAQLQHTRDLATNSKKTFTHINNSNPTTKTSMNAQKQLEGKARSIPHLNIQKFKRDQQKKRTPDIHSKHKFIIKQKPLKNKTFTTEKSVTGSGEVPHPESKPTRLKSLPAVPATTVKKHQESKKNRKKFEKLLKFSFNSKLKNLQSDLAYYEKDISSKKRLKKSVQFQLP</sequence>
<gene>
    <name evidence="2" type="ORF">ECRASSUSDP1_LOCUS29329</name>
</gene>
<evidence type="ECO:0000313" key="3">
    <source>
        <dbReference type="Proteomes" id="UP001295684"/>
    </source>
</evidence>
<dbReference type="AlphaFoldDB" id="A0AAD2DCH3"/>
<accession>A0AAD2DCH3</accession>
<comment type="caution">
    <text evidence="2">The sequence shown here is derived from an EMBL/GenBank/DDBJ whole genome shotgun (WGS) entry which is preliminary data.</text>
</comment>
<feature type="region of interest" description="Disordered" evidence="1">
    <location>
        <begin position="115"/>
        <end position="154"/>
    </location>
</feature>
<reference evidence="2" key="1">
    <citation type="submission" date="2023-07" db="EMBL/GenBank/DDBJ databases">
        <authorList>
            <consortium name="AG Swart"/>
            <person name="Singh M."/>
            <person name="Singh A."/>
            <person name="Seah K."/>
            <person name="Emmerich C."/>
        </authorList>
    </citation>
    <scope>NUCLEOTIDE SEQUENCE</scope>
    <source>
        <strain evidence="2">DP1</strain>
    </source>
</reference>
<organism evidence="2 3">
    <name type="scientific">Euplotes crassus</name>
    <dbReference type="NCBI Taxonomy" id="5936"/>
    <lineage>
        <taxon>Eukaryota</taxon>
        <taxon>Sar</taxon>
        <taxon>Alveolata</taxon>
        <taxon>Ciliophora</taxon>
        <taxon>Intramacronucleata</taxon>
        <taxon>Spirotrichea</taxon>
        <taxon>Hypotrichia</taxon>
        <taxon>Euplotida</taxon>
        <taxon>Euplotidae</taxon>
        <taxon>Moneuplotes</taxon>
    </lineage>
</organism>
<dbReference type="EMBL" id="CAMPGE010030185">
    <property type="protein sequence ID" value="CAI2387695.1"/>
    <property type="molecule type" value="Genomic_DNA"/>
</dbReference>
<proteinExistence type="predicted"/>
<evidence type="ECO:0000256" key="1">
    <source>
        <dbReference type="SAM" id="MobiDB-lite"/>
    </source>
</evidence>
<dbReference type="Proteomes" id="UP001295684">
    <property type="component" value="Unassembled WGS sequence"/>
</dbReference>
<feature type="compositionally biased region" description="Polar residues" evidence="1">
    <location>
        <begin position="132"/>
        <end position="143"/>
    </location>
</feature>
<feature type="region of interest" description="Disordered" evidence="1">
    <location>
        <begin position="342"/>
        <end position="365"/>
    </location>
</feature>
<evidence type="ECO:0000313" key="2">
    <source>
        <dbReference type="EMBL" id="CAI2387695.1"/>
    </source>
</evidence>